<protein>
    <recommendedName>
        <fullName evidence="9">Magnesium transporter MgtE</fullName>
    </recommendedName>
</protein>
<dbReference type="GO" id="GO:0005886">
    <property type="term" value="C:plasma membrane"/>
    <property type="evidence" value="ECO:0007669"/>
    <property type="project" value="UniProtKB-SubCell"/>
</dbReference>
<keyword evidence="8" id="KW-0129">CBS domain</keyword>
<feature type="domain" description="CBS" evidence="10">
    <location>
        <begin position="133"/>
        <end position="196"/>
    </location>
</feature>
<keyword evidence="4 9" id="KW-0812">Transmembrane</keyword>
<accession>A0A1J1DW54</accession>
<evidence type="ECO:0000256" key="1">
    <source>
        <dbReference type="ARBA" id="ARBA00004141"/>
    </source>
</evidence>
<dbReference type="PROSITE" id="PS51371">
    <property type="entry name" value="CBS"/>
    <property type="match status" value="2"/>
</dbReference>
<dbReference type="PANTHER" id="PTHR43773:SF1">
    <property type="entry name" value="MAGNESIUM TRANSPORTER MGTE"/>
    <property type="match status" value="1"/>
</dbReference>
<dbReference type="GO" id="GO:0046872">
    <property type="term" value="F:metal ion binding"/>
    <property type="evidence" value="ECO:0007669"/>
    <property type="project" value="UniProtKB-KW"/>
</dbReference>
<dbReference type="PANTHER" id="PTHR43773">
    <property type="entry name" value="MAGNESIUM TRANSPORTER MGTE"/>
    <property type="match status" value="1"/>
</dbReference>
<sequence>MLISNLKEYVKNKDDQKILDLLKDMHAVDVAELLNNLQTEHSLYVYNLIDQEKTSHVLIELDEDLRERIFNERSSKEIAENIENMQSDDAAHIINELPLDRKDEVIAQIEDKKHVKDIIDLLRHREGSAGSLMGKELVKVNENWHMINCVREMRKQAEEIEKVHGVYVVNDDNIFLGTLSLKRLLTVSTRAIIKDIYNKSTLKVMVSDSKETVSLLMQKYDLFVLPVVDDNGVLVGKITLDDVVDVITDEAEKDYQLASGISSDIRSNNSILRLTKARLPWLLIGLIGGICGARIIGLFDIAEHIELSLFIPLIGAMSGNVGVQSSAIVVKDLATGKSFDNIWMTLFKELKVSFINGISCSVIIYSFCYILYGIDISVVVSISLIIVMIFASLFGTFVPLALNKCGIDPALATGPFITTSNDILGLFVYFFIAGLVLGF</sequence>
<evidence type="ECO:0000313" key="12">
    <source>
        <dbReference type="Proteomes" id="UP000243197"/>
    </source>
</evidence>
<gene>
    <name evidence="11" type="ORF">JBKA6_0082</name>
</gene>
<evidence type="ECO:0000256" key="5">
    <source>
        <dbReference type="ARBA" id="ARBA00022842"/>
    </source>
</evidence>
<evidence type="ECO:0000259" key="10">
    <source>
        <dbReference type="PROSITE" id="PS51371"/>
    </source>
</evidence>
<keyword evidence="6 9" id="KW-1133">Transmembrane helix</keyword>
<dbReference type="InterPro" id="IPR000644">
    <property type="entry name" value="CBS_dom"/>
</dbReference>
<feature type="transmembrane region" description="Helical" evidence="9">
    <location>
        <begin position="279"/>
        <end position="297"/>
    </location>
</feature>
<evidence type="ECO:0000256" key="6">
    <source>
        <dbReference type="ARBA" id="ARBA00022989"/>
    </source>
</evidence>
<name>A0A1J1DW54_9FLAO</name>
<keyword evidence="9" id="KW-1003">Cell membrane</keyword>
<comment type="subunit">
    <text evidence="9">Homodimer.</text>
</comment>
<evidence type="ECO:0000256" key="4">
    <source>
        <dbReference type="ARBA" id="ARBA00022692"/>
    </source>
</evidence>
<feature type="transmembrane region" description="Helical" evidence="9">
    <location>
        <begin position="309"/>
        <end position="330"/>
    </location>
</feature>
<evidence type="ECO:0000256" key="7">
    <source>
        <dbReference type="ARBA" id="ARBA00023136"/>
    </source>
</evidence>
<evidence type="ECO:0000256" key="3">
    <source>
        <dbReference type="ARBA" id="ARBA00022448"/>
    </source>
</evidence>
<dbReference type="SUPFAM" id="SSF158791">
    <property type="entry name" value="MgtE N-terminal domain-like"/>
    <property type="match status" value="1"/>
</dbReference>
<evidence type="ECO:0000256" key="9">
    <source>
        <dbReference type="RuleBase" id="RU362011"/>
    </source>
</evidence>
<dbReference type="NCBIfam" id="TIGR00400">
    <property type="entry name" value="mgtE"/>
    <property type="match status" value="1"/>
</dbReference>
<evidence type="ECO:0000256" key="8">
    <source>
        <dbReference type="PROSITE-ProRule" id="PRU00703"/>
    </source>
</evidence>
<feature type="domain" description="CBS" evidence="10">
    <location>
        <begin position="197"/>
        <end position="253"/>
    </location>
</feature>
<dbReference type="InterPro" id="IPR006667">
    <property type="entry name" value="SLC41_membr_dom"/>
</dbReference>
<reference evidence="11 12" key="1">
    <citation type="submission" date="2014-03" db="EMBL/GenBank/DDBJ databases">
        <title>complete genome sequence of Flavobacteriaceae bacterium JBKA-6.</title>
        <authorList>
            <person name="Takano T."/>
            <person name="Nakamura Y."/>
            <person name="Takuma S."/>
            <person name="Yasuike M."/>
            <person name="Matsuyama T."/>
            <person name="Sakai T."/>
            <person name="Fujiwara A."/>
            <person name="Kimoto K."/>
            <person name="Fukuda Y."/>
            <person name="Kondo H."/>
            <person name="Hirono I."/>
            <person name="Nakayasu C."/>
        </authorList>
    </citation>
    <scope>NUCLEOTIDE SEQUENCE [LARGE SCALE GENOMIC DNA]</scope>
    <source>
        <strain evidence="11 12">JBKA-6</strain>
    </source>
</reference>
<dbReference type="InterPro" id="IPR006669">
    <property type="entry name" value="MgtE_transporter"/>
</dbReference>
<dbReference type="RefSeq" id="WP_096684680.1">
    <property type="nucleotide sequence ID" value="NZ_AP014564.1"/>
</dbReference>
<keyword evidence="12" id="KW-1185">Reference proteome</keyword>
<keyword evidence="9" id="KW-0479">Metal-binding</keyword>
<dbReference type="AlphaFoldDB" id="A0A1J1DW54"/>
<dbReference type="SUPFAM" id="SSF54631">
    <property type="entry name" value="CBS-domain pair"/>
    <property type="match status" value="1"/>
</dbReference>
<dbReference type="OrthoDB" id="9790355at2"/>
<proteinExistence type="inferred from homology"/>
<feature type="transmembrane region" description="Helical" evidence="9">
    <location>
        <begin position="350"/>
        <end position="372"/>
    </location>
</feature>
<dbReference type="SUPFAM" id="SSF161093">
    <property type="entry name" value="MgtE membrane domain-like"/>
    <property type="match status" value="1"/>
</dbReference>
<dbReference type="InterPro" id="IPR038076">
    <property type="entry name" value="MgtE_N_sf"/>
</dbReference>
<dbReference type="GO" id="GO:0015095">
    <property type="term" value="F:magnesium ion transmembrane transporter activity"/>
    <property type="evidence" value="ECO:0007669"/>
    <property type="project" value="UniProtKB-UniRule"/>
</dbReference>
<dbReference type="Pfam" id="PF03448">
    <property type="entry name" value="MgtE_N"/>
    <property type="match status" value="1"/>
</dbReference>
<dbReference type="Proteomes" id="UP000243197">
    <property type="component" value="Chromosome"/>
</dbReference>
<dbReference type="SMART" id="SM00924">
    <property type="entry name" value="MgtE_N"/>
    <property type="match status" value="1"/>
</dbReference>
<comment type="function">
    <text evidence="9">Acts as a magnesium transporter.</text>
</comment>
<comment type="similarity">
    <text evidence="2 9">Belongs to the SLC41A transporter family.</text>
</comment>
<keyword evidence="5 9" id="KW-0460">Magnesium</keyword>
<comment type="subcellular location">
    <subcellularLocation>
        <location evidence="9">Cell membrane</location>
        <topology evidence="9">Multi-pass membrane protein</topology>
    </subcellularLocation>
    <subcellularLocation>
        <location evidence="1">Membrane</location>
        <topology evidence="1">Multi-pass membrane protein</topology>
    </subcellularLocation>
</comment>
<dbReference type="Gene3D" id="1.25.60.10">
    <property type="entry name" value="MgtE N-terminal domain-like"/>
    <property type="match status" value="1"/>
</dbReference>
<dbReference type="Pfam" id="PF00571">
    <property type="entry name" value="CBS"/>
    <property type="match status" value="2"/>
</dbReference>
<organism evidence="11 12">
    <name type="scientific">Ichthyobacterium seriolicida</name>
    <dbReference type="NCBI Taxonomy" id="242600"/>
    <lineage>
        <taxon>Bacteria</taxon>
        <taxon>Pseudomonadati</taxon>
        <taxon>Bacteroidota</taxon>
        <taxon>Flavobacteriia</taxon>
        <taxon>Flavobacteriales</taxon>
        <taxon>Ichthyobacteriaceae</taxon>
        <taxon>Ichthyobacterium</taxon>
    </lineage>
</organism>
<dbReference type="KEGG" id="ise:JBKA6_0082"/>
<dbReference type="InterPro" id="IPR006668">
    <property type="entry name" value="Mg_transptr_MgtE_intracell_dom"/>
</dbReference>
<evidence type="ECO:0000256" key="2">
    <source>
        <dbReference type="ARBA" id="ARBA00009749"/>
    </source>
</evidence>
<dbReference type="InterPro" id="IPR046342">
    <property type="entry name" value="CBS_dom_sf"/>
</dbReference>
<dbReference type="Gene3D" id="3.10.580.10">
    <property type="entry name" value="CBS-domain"/>
    <property type="match status" value="1"/>
</dbReference>
<dbReference type="Pfam" id="PF01769">
    <property type="entry name" value="MgtE"/>
    <property type="match status" value="1"/>
</dbReference>
<evidence type="ECO:0000313" key="11">
    <source>
        <dbReference type="EMBL" id="BAV94095.1"/>
    </source>
</evidence>
<keyword evidence="3 9" id="KW-0813">Transport</keyword>
<dbReference type="InterPro" id="IPR036739">
    <property type="entry name" value="SLC41_membr_dom_sf"/>
</dbReference>
<feature type="transmembrane region" description="Helical" evidence="9">
    <location>
        <begin position="378"/>
        <end position="402"/>
    </location>
</feature>
<dbReference type="CDD" id="cd04606">
    <property type="entry name" value="CBS_pair_Mg_transporter"/>
    <property type="match status" value="1"/>
</dbReference>
<dbReference type="Gene3D" id="1.10.357.20">
    <property type="entry name" value="SLC41 divalent cation transporters, integral membrane domain"/>
    <property type="match status" value="1"/>
</dbReference>
<feature type="transmembrane region" description="Helical" evidence="9">
    <location>
        <begin position="414"/>
        <end position="437"/>
    </location>
</feature>
<dbReference type="EMBL" id="AP014564">
    <property type="protein sequence ID" value="BAV94095.1"/>
    <property type="molecule type" value="Genomic_DNA"/>
</dbReference>
<keyword evidence="7 9" id="KW-0472">Membrane</keyword>